<dbReference type="EMBL" id="CAMAPF010000015">
    <property type="protein sequence ID" value="CAH9068707.1"/>
    <property type="molecule type" value="Genomic_DNA"/>
</dbReference>
<feature type="compositionally biased region" description="Basic and acidic residues" evidence="1">
    <location>
        <begin position="22"/>
        <end position="53"/>
    </location>
</feature>
<organism evidence="2 3">
    <name type="scientific">Cuscuta epithymum</name>
    <dbReference type="NCBI Taxonomy" id="186058"/>
    <lineage>
        <taxon>Eukaryota</taxon>
        <taxon>Viridiplantae</taxon>
        <taxon>Streptophyta</taxon>
        <taxon>Embryophyta</taxon>
        <taxon>Tracheophyta</taxon>
        <taxon>Spermatophyta</taxon>
        <taxon>Magnoliopsida</taxon>
        <taxon>eudicotyledons</taxon>
        <taxon>Gunneridae</taxon>
        <taxon>Pentapetalae</taxon>
        <taxon>asterids</taxon>
        <taxon>lamiids</taxon>
        <taxon>Solanales</taxon>
        <taxon>Convolvulaceae</taxon>
        <taxon>Cuscuteae</taxon>
        <taxon>Cuscuta</taxon>
        <taxon>Cuscuta subgen. Cuscuta</taxon>
    </lineage>
</organism>
<comment type="caution">
    <text evidence="2">The sequence shown here is derived from an EMBL/GenBank/DDBJ whole genome shotgun (WGS) entry which is preliminary data.</text>
</comment>
<accession>A0AAV0C5P2</accession>
<feature type="non-terminal residue" evidence="2">
    <location>
        <position position="156"/>
    </location>
</feature>
<feature type="region of interest" description="Disordered" evidence="1">
    <location>
        <begin position="1"/>
        <end position="53"/>
    </location>
</feature>
<proteinExistence type="predicted"/>
<gene>
    <name evidence="2" type="ORF">CEPIT_LOCUS2833</name>
</gene>
<evidence type="ECO:0000313" key="3">
    <source>
        <dbReference type="Proteomes" id="UP001152523"/>
    </source>
</evidence>
<dbReference type="AlphaFoldDB" id="A0AAV0C5P2"/>
<evidence type="ECO:0000256" key="1">
    <source>
        <dbReference type="SAM" id="MobiDB-lite"/>
    </source>
</evidence>
<evidence type="ECO:0000313" key="2">
    <source>
        <dbReference type="EMBL" id="CAH9068707.1"/>
    </source>
</evidence>
<dbReference type="Proteomes" id="UP001152523">
    <property type="component" value="Unassembled WGS sequence"/>
</dbReference>
<sequence length="156" mass="17365">MGAEGQRILYDRTTGASSSRSGRGEDPRIAQMKRELEEQQRALEQQRKKDEETRARLEAMEWILNAGYQPHPRPYIFHPEQTPQVPHIGNMGYHSNSGYSSMPMMDPTFGSLSYGFLNQFQSSGGSSHEANRGGTRGGNRGCSRGGTCPEDTVEPE</sequence>
<feature type="compositionally biased region" description="Low complexity" evidence="1">
    <location>
        <begin position="12"/>
        <end position="21"/>
    </location>
</feature>
<keyword evidence="3" id="KW-1185">Reference proteome</keyword>
<feature type="compositionally biased region" description="Gly residues" evidence="1">
    <location>
        <begin position="134"/>
        <end position="144"/>
    </location>
</feature>
<protein>
    <submittedName>
        <fullName evidence="2">Uncharacterized protein</fullName>
    </submittedName>
</protein>
<feature type="region of interest" description="Disordered" evidence="1">
    <location>
        <begin position="121"/>
        <end position="156"/>
    </location>
</feature>
<reference evidence="2" key="1">
    <citation type="submission" date="2022-07" db="EMBL/GenBank/DDBJ databases">
        <authorList>
            <person name="Macas J."/>
            <person name="Novak P."/>
            <person name="Neumann P."/>
        </authorList>
    </citation>
    <scope>NUCLEOTIDE SEQUENCE</scope>
</reference>
<name>A0AAV0C5P2_9ASTE</name>